<dbReference type="Proteomes" id="UP000199013">
    <property type="component" value="Unassembled WGS sequence"/>
</dbReference>
<sequence length="321" mass="36392">MRSAEKNSGGPRVVIDETSFDFRGLSDALIERHLDELNETLRTLRADSGPEIACAPMWEAVKCLDDCELYQFLCGEYPSGVDRDTRLLSHLHLSRCPEWDDVPDVDAPVSIDGGEPVLAFSVAYALSMITARYGVACLVFPGSTRRGYIVVHGRHDAGDVFFFYDPAELPAFWRRLFALENVPEPDFFELAGRAFPNLVLHAGLSFGRLDGSYTELRVKVVSTLAALNDRFIDEYRRCKGVPSEIQAALGRYHIDLSPESPNTRRSRQLMRLRDVSHNGHIFRCEWHAKLERHRNRIHFSEPSEILEGKIFIGIFVTHLDT</sequence>
<gene>
    <name evidence="1" type="ORF">FDG2_5828</name>
</gene>
<evidence type="ECO:0000313" key="1">
    <source>
        <dbReference type="EMBL" id="SBW28661.1"/>
    </source>
</evidence>
<accession>A0A1C3PFQ5</accession>
<name>A0A1C3PFQ5_9ACTN</name>
<dbReference type="AlphaFoldDB" id="A0A1C3PFQ5"/>
<dbReference type="EMBL" id="FLUV01002406">
    <property type="protein sequence ID" value="SBW28661.1"/>
    <property type="molecule type" value="Genomic_DNA"/>
</dbReference>
<evidence type="ECO:0000313" key="2">
    <source>
        <dbReference type="Proteomes" id="UP000199013"/>
    </source>
</evidence>
<organism evidence="1 2">
    <name type="scientific">Candidatus Protofrankia californiensis</name>
    <dbReference type="NCBI Taxonomy" id="1839754"/>
    <lineage>
        <taxon>Bacteria</taxon>
        <taxon>Bacillati</taxon>
        <taxon>Actinomycetota</taxon>
        <taxon>Actinomycetes</taxon>
        <taxon>Frankiales</taxon>
        <taxon>Frankiaceae</taxon>
        <taxon>Protofrankia</taxon>
    </lineage>
</organism>
<proteinExistence type="predicted"/>
<reference evidence="2" key="1">
    <citation type="submission" date="2016-02" db="EMBL/GenBank/DDBJ databases">
        <authorList>
            <person name="Wibberg D."/>
        </authorList>
    </citation>
    <scope>NUCLEOTIDE SEQUENCE [LARGE SCALE GENOMIC DNA]</scope>
</reference>
<protein>
    <submittedName>
        <fullName evidence="1">Uncharacterized protein</fullName>
    </submittedName>
</protein>
<keyword evidence="2" id="KW-1185">Reference proteome</keyword>